<dbReference type="GO" id="GO:0005737">
    <property type="term" value="C:cytoplasm"/>
    <property type="evidence" value="ECO:0007669"/>
    <property type="project" value="InterPro"/>
</dbReference>
<protein>
    <recommendedName>
        <fullName evidence="2">Dihydroorotate dehydrogenase catalytic domain-containing protein</fullName>
    </recommendedName>
</protein>
<organism evidence="3 4">
    <name type="scientific">Eremococcus coleocola ACS-139-V-Col8</name>
    <dbReference type="NCBI Taxonomy" id="908337"/>
    <lineage>
        <taxon>Bacteria</taxon>
        <taxon>Bacillati</taxon>
        <taxon>Bacillota</taxon>
        <taxon>Bacilli</taxon>
        <taxon>Lactobacillales</taxon>
        <taxon>Aerococcaceae</taxon>
        <taxon>Eremococcus</taxon>
    </lineage>
</organism>
<name>E4KP44_9LACT</name>
<dbReference type="eggNOG" id="COG0167">
    <property type="taxonomic scope" value="Bacteria"/>
</dbReference>
<keyword evidence="4" id="KW-1185">Reference proteome</keyword>
<dbReference type="Gene3D" id="3.20.20.70">
    <property type="entry name" value="Aldolase class I"/>
    <property type="match status" value="1"/>
</dbReference>
<feature type="domain" description="Dihydroorotate dehydrogenase catalytic" evidence="2">
    <location>
        <begin position="2"/>
        <end position="37"/>
    </location>
</feature>
<reference evidence="3 4" key="1">
    <citation type="submission" date="2010-10" db="EMBL/GenBank/DDBJ databases">
        <authorList>
            <person name="Durkin A.S."/>
            <person name="Madupu R."/>
            <person name="Torralba M."/>
            <person name="Gillis M."/>
            <person name="Methe B."/>
            <person name="Sutton G."/>
            <person name="Nelson K.E."/>
        </authorList>
    </citation>
    <scope>NUCLEOTIDE SEQUENCE [LARGE SCALE GENOMIC DNA]</scope>
    <source>
        <strain evidence="3 4">ACS-139-V-Col8</strain>
    </source>
</reference>
<evidence type="ECO:0000256" key="1">
    <source>
        <dbReference type="ARBA" id="ARBA00023002"/>
    </source>
</evidence>
<keyword evidence="1" id="KW-0560">Oxidoreductase</keyword>
<dbReference type="Proteomes" id="UP000005990">
    <property type="component" value="Unassembled WGS sequence"/>
</dbReference>
<dbReference type="EMBL" id="AENN01000015">
    <property type="protein sequence ID" value="EFR31112.1"/>
    <property type="molecule type" value="Genomic_DNA"/>
</dbReference>
<evidence type="ECO:0000313" key="4">
    <source>
        <dbReference type="Proteomes" id="UP000005990"/>
    </source>
</evidence>
<dbReference type="InterPro" id="IPR005720">
    <property type="entry name" value="Dihydroorotate_DH_cat"/>
</dbReference>
<comment type="caution">
    <text evidence="3">The sequence shown here is derived from an EMBL/GenBank/DDBJ whole genome shotgun (WGS) entry which is preliminary data.</text>
</comment>
<proteinExistence type="predicted"/>
<sequence>MFEMVLCGASMVQVASALAAKGSGIFTKLNQELSEIMKLKRYQTIEEFKGQLRHL</sequence>
<dbReference type="SUPFAM" id="SSF51395">
    <property type="entry name" value="FMN-linked oxidoreductases"/>
    <property type="match status" value="1"/>
</dbReference>
<dbReference type="STRING" id="908337.HMPREF9257_1329"/>
<accession>E4KP44</accession>
<dbReference type="GO" id="GO:0016627">
    <property type="term" value="F:oxidoreductase activity, acting on the CH-CH group of donors"/>
    <property type="evidence" value="ECO:0007669"/>
    <property type="project" value="InterPro"/>
</dbReference>
<dbReference type="Pfam" id="PF01180">
    <property type="entry name" value="DHO_dh"/>
    <property type="match status" value="1"/>
</dbReference>
<dbReference type="AlphaFoldDB" id="E4KP44"/>
<gene>
    <name evidence="3" type="ORF">HMPREF9257_1329</name>
</gene>
<evidence type="ECO:0000313" key="3">
    <source>
        <dbReference type="EMBL" id="EFR31112.1"/>
    </source>
</evidence>
<dbReference type="InterPro" id="IPR013785">
    <property type="entry name" value="Aldolase_TIM"/>
</dbReference>
<evidence type="ECO:0000259" key="2">
    <source>
        <dbReference type="Pfam" id="PF01180"/>
    </source>
</evidence>